<evidence type="ECO:0000313" key="6">
    <source>
        <dbReference type="EMBL" id="SUA62459.1"/>
    </source>
</evidence>
<dbReference type="RefSeq" id="WP_019685878.1">
    <property type="nucleotide sequence ID" value="NZ_CP009909.1"/>
</dbReference>
<keyword evidence="2 5" id="KW-0547">Nucleotide-binding</keyword>
<dbReference type="PANTHER" id="PTHR11528">
    <property type="entry name" value="HEAT SHOCK PROTEIN 90 FAMILY MEMBER"/>
    <property type="match status" value="1"/>
</dbReference>
<dbReference type="EMBL" id="UGSC01000001">
    <property type="protein sequence ID" value="SUA62459.1"/>
    <property type="molecule type" value="Genomic_DNA"/>
</dbReference>
<dbReference type="Proteomes" id="UP000254400">
    <property type="component" value="Unassembled WGS sequence"/>
</dbReference>
<dbReference type="Pfam" id="PF13589">
    <property type="entry name" value="HATPase_c_3"/>
    <property type="match status" value="1"/>
</dbReference>
<sequence>MSQTDEYRFQVNLGGMIDILANHLYSSPRVFIREILQNATDAITARKELGKAAAESKPMKEDNTLGDTAFESNDYEGKVIVELSGAGDQQVLMIQDNGIGLSEEDIHRFLSIIGQSSKKGADLLTSETSFIGRFGIGLLSCFMVSDEIVVLTRSVKEGVSMEWKGKPDGTYTIRRLETELPTGTQIYLRCKPGSEFYYEPAQVKDSLFYYGALLPYPVLLSVDGETKQVNLPSTSWMQDPEQLRSRRGEVLDLGYRLMGERFSDFIPLRTASGRTGGIAFILPRSVNLNSKRQHRVYLKHMLVSDKAENVLPEWAFFIKSLIWTDELQPTASREYFYENEQLDAVRSELGTCIREELLRMAEYEPDRLQHWIRLHELSMKALAVEDDEFLRIMHRWFSFESTFGRRELSELIREAGGRPLHYTATVDEYRQITHVAAAQSMLVINGGYIYDAEILDKLHWIDATLQTERLSPEDVSLSFTGLTQEEHTKYYGVLRVMDAALQPMRCRAELKRFEPASLPVLYTISQDALTLRSMEHTVEETTSLFSNVLDSLKAGVQQNAGYSTLYFNFNNPVVARIFEATDTQMITAATEMMYVNALMMGHYPMNRSELELMNRSVLHFINWGLGNGQNT</sequence>
<dbReference type="GeneID" id="93349175"/>
<feature type="binding site" evidence="5">
    <location>
        <position position="34"/>
    </location>
    <ligand>
        <name>ATP</name>
        <dbReference type="ChEBI" id="CHEBI:30616"/>
    </ligand>
</feature>
<evidence type="ECO:0000256" key="3">
    <source>
        <dbReference type="ARBA" id="ARBA00022840"/>
    </source>
</evidence>
<dbReference type="GO" id="GO:0051082">
    <property type="term" value="F:unfolded protein binding"/>
    <property type="evidence" value="ECO:0007669"/>
    <property type="project" value="InterPro"/>
</dbReference>
<evidence type="ECO:0000256" key="5">
    <source>
        <dbReference type="PIRSR" id="PIRSR002583-1"/>
    </source>
</evidence>
<evidence type="ECO:0000256" key="1">
    <source>
        <dbReference type="ARBA" id="ARBA00008239"/>
    </source>
</evidence>
<dbReference type="InterPro" id="IPR001404">
    <property type="entry name" value="Hsp90_fam"/>
</dbReference>
<reference evidence="6 7" key="1">
    <citation type="submission" date="2018-06" db="EMBL/GenBank/DDBJ databases">
        <authorList>
            <consortium name="Pathogen Informatics"/>
            <person name="Doyle S."/>
        </authorList>
    </citation>
    <scope>NUCLEOTIDE SEQUENCE [LARGE SCALE GENOMIC DNA]</scope>
    <source>
        <strain evidence="6 7">NCTC10343</strain>
    </source>
</reference>
<dbReference type="InterPro" id="IPR020568">
    <property type="entry name" value="Ribosomal_Su5_D2-typ_SF"/>
</dbReference>
<dbReference type="SUPFAM" id="SSF55874">
    <property type="entry name" value="ATPase domain of HSP90 chaperone/DNA topoisomerase II/histidine kinase"/>
    <property type="match status" value="1"/>
</dbReference>
<dbReference type="AlphaFoldDB" id="A0A0F0FZM5"/>
<dbReference type="SUPFAM" id="SSF54211">
    <property type="entry name" value="Ribosomal protein S5 domain 2-like"/>
    <property type="match status" value="1"/>
</dbReference>
<protein>
    <submittedName>
        <fullName evidence="6">Chaperone protein HtpG</fullName>
    </submittedName>
</protein>
<dbReference type="GO" id="GO:0140662">
    <property type="term" value="F:ATP-dependent protein folding chaperone"/>
    <property type="evidence" value="ECO:0007669"/>
    <property type="project" value="InterPro"/>
</dbReference>
<dbReference type="Gene3D" id="3.30.230.80">
    <property type="match status" value="1"/>
</dbReference>
<dbReference type="Pfam" id="PF00183">
    <property type="entry name" value="HSP90"/>
    <property type="match status" value="1"/>
</dbReference>
<evidence type="ECO:0000256" key="4">
    <source>
        <dbReference type="ARBA" id="ARBA00023186"/>
    </source>
</evidence>
<keyword evidence="4" id="KW-0143">Chaperone</keyword>
<dbReference type="InterPro" id="IPR020575">
    <property type="entry name" value="Hsp90_N"/>
</dbReference>
<dbReference type="GO" id="GO:0016887">
    <property type="term" value="F:ATP hydrolysis activity"/>
    <property type="evidence" value="ECO:0007669"/>
    <property type="project" value="InterPro"/>
</dbReference>
<name>A0A0F0FZM5_PAEPO</name>
<evidence type="ECO:0000256" key="2">
    <source>
        <dbReference type="ARBA" id="ARBA00022741"/>
    </source>
</evidence>
<organism evidence="6 7">
    <name type="scientific">Paenibacillus polymyxa</name>
    <name type="common">Bacillus polymyxa</name>
    <dbReference type="NCBI Taxonomy" id="1406"/>
    <lineage>
        <taxon>Bacteria</taxon>
        <taxon>Bacillati</taxon>
        <taxon>Bacillota</taxon>
        <taxon>Bacilli</taxon>
        <taxon>Bacillales</taxon>
        <taxon>Paenibacillaceae</taxon>
        <taxon>Paenibacillus</taxon>
    </lineage>
</organism>
<feature type="binding site" evidence="5">
    <location>
        <position position="38"/>
    </location>
    <ligand>
        <name>ATP</name>
        <dbReference type="ChEBI" id="CHEBI:30616"/>
    </ligand>
</feature>
<accession>A0A0F0FZM5</accession>
<dbReference type="NCBIfam" id="NF010683">
    <property type="entry name" value="PRK14083.1"/>
    <property type="match status" value="1"/>
</dbReference>
<dbReference type="PRINTS" id="PR00775">
    <property type="entry name" value="HEATSHOCK90"/>
</dbReference>
<dbReference type="PIRSF" id="PIRSF002583">
    <property type="entry name" value="Hsp90"/>
    <property type="match status" value="1"/>
</dbReference>
<feature type="binding site" evidence="5">
    <location>
        <position position="96"/>
    </location>
    <ligand>
        <name>ATP</name>
        <dbReference type="ChEBI" id="CHEBI:30616"/>
    </ligand>
</feature>
<comment type="similarity">
    <text evidence="1">Belongs to the heat shock protein 90 family.</text>
</comment>
<dbReference type="GO" id="GO:0005524">
    <property type="term" value="F:ATP binding"/>
    <property type="evidence" value="ECO:0007669"/>
    <property type="project" value="UniProtKB-KW"/>
</dbReference>
<proteinExistence type="inferred from homology"/>
<dbReference type="Gene3D" id="3.30.565.10">
    <property type="entry name" value="Histidine kinase-like ATPase, C-terminal domain"/>
    <property type="match status" value="1"/>
</dbReference>
<gene>
    <name evidence="6" type="primary">htpG1</name>
    <name evidence="6" type="ORF">NCTC10343_00323</name>
</gene>
<keyword evidence="3 5" id="KW-0067">ATP-binding</keyword>
<evidence type="ECO:0000313" key="7">
    <source>
        <dbReference type="Proteomes" id="UP000254400"/>
    </source>
</evidence>
<feature type="binding site" evidence="5">
    <location>
        <position position="184"/>
    </location>
    <ligand>
        <name>ATP</name>
        <dbReference type="ChEBI" id="CHEBI:30616"/>
    </ligand>
</feature>
<dbReference type="InterPro" id="IPR036890">
    <property type="entry name" value="HATPase_C_sf"/>
</dbReference>